<comment type="caution">
    <text evidence="3">The sequence shown here is derived from an EMBL/GenBank/DDBJ whole genome shotgun (WGS) entry which is preliminary data.</text>
</comment>
<name>S3MRZ7_9GAMM</name>
<dbReference type="InterPro" id="IPR001387">
    <property type="entry name" value="Cro/C1-type_HTH"/>
</dbReference>
<sequence length="111" mass="12747">MSTILGDKIKKLRKGKNLTLEGLAKKAHISKSYLWELENNDAKKPSAEILAQIAEHLEVTTDFLLEKDDREPTEIDNDNSFFRNYKNLESSQKAQLRDIMNVLKQTGNKND</sequence>
<dbReference type="GO" id="GO:0003677">
    <property type="term" value="F:DNA binding"/>
    <property type="evidence" value="ECO:0007669"/>
    <property type="project" value="UniProtKB-KW"/>
</dbReference>
<dbReference type="Gene3D" id="1.10.260.40">
    <property type="entry name" value="lambda repressor-like DNA-binding domains"/>
    <property type="match status" value="1"/>
</dbReference>
<dbReference type="PANTHER" id="PTHR46797:SF1">
    <property type="entry name" value="METHYLPHOSPHONATE SYNTHASE"/>
    <property type="match status" value="1"/>
</dbReference>
<dbReference type="InterPro" id="IPR050807">
    <property type="entry name" value="TransReg_Diox_bact_type"/>
</dbReference>
<accession>S3MRZ7</accession>
<dbReference type="Pfam" id="PF12844">
    <property type="entry name" value="HTH_19"/>
    <property type="match status" value="1"/>
</dbReference>
<dbReference type="Proteomes" id="UP000014568">
    <property type="component" value="Unassembled WGS sequence"/>
</dbReference>
<feature type="domain" description="HTH cro/C1-type" evidence="2">
    <location>
        <begin position="9"/>
        <end position="64"/>
    </location>
</feature>
<proteinExistence type="predicted"/>
<gene>
    <name evidence="3" type="ORF">F945_03410</name>
</gene>
<dbReference type="GO" id="GO:0005829">
    <property type="term" value="C:cytosol"/>
    <property type="evidence" value="ECO:0007669"/>
    <property type="project" value="TreeGrafter"/>
</dbReference>
<dbReference type="PATRIC" id="fig|421052.3.peg.3343"/>
<dbReference type="eggNOG" id="COG1396">
    <property type="taxonomic scope" value="Bacteria"/>
</dbReference>
<evidence type="ECO:0000256" key="1">
    <source>
        <dbReference type="ARBA" id="ARBA00023125"/>
    </source>
</evidence>
<dbReference type="HOGENOM" id="CLU_066192_4_7_6"/>
<reference evidence="3 4" key="1">
    <citation type="submission" date="2013-06" db="EMBL/GenBank/DDBJ databases">
        <title>The Genome Sequence of Acinetobacter rudis CIP 110305.</title>
        <authorList>
            <consortium name="The Broad Institute Genome Sequencing Platform"/>
            <consortium name="The Broad Institute Genome Sequencing Center for Infectious Disease"/>
            <person name="Cerqueira G."/>
            <person name="Feldgarden M."/>
            <person name="Courvalin P."/>
            <person name="Perichon B."/>
            <person name="Grillot-Courvalin C."/>
            <person name="Clermont D."/>
            <person name="Rocha E."/>
            <person name="Yoon E.-J."/>
            <person name="Nemec A."/>
            <person name="Young S.K."/>
            <person name="Zeng Q."/>
            <person name="Gargeya S."/>
            <person name="Fitzgerald M."/>
            <person name="Abouelleil A."/>
            <person name="Alvarado L."/>
            <person name="Berlin A.M."/>
            <person name="Chapman S.B."/>
            <person name="Dewar J."/>
            <person name="Goldberg J."/>
            <person name="Griggs A."/>
            <person name="Gujja S."/>
            <person name="Hansen M."/>
            <person name="Howarth C."/>
            <person name="Imamovic A."/>
            <person name="Larimer J."/>
            <person name="McCowan C."/>
            <person name="Murphy C."/>
            <person name="Pearson M."/>
            <person name="Priest M."/>
            <person name="Roberts A."/>
            <person name="Saif S."/>
            <person name="Shea T."/>
            <person name="Sykes S."/>
            <person name="Wortman J."/>
            <person name="Nusbaum C."/>
            <person name="Birren B."/>
        </authorList>
    </citation>
    <scope>NUCLEOTIDE SEQUENCE [LARGE SCALE GENOMIC DNA]</scope>
    <source>
        <strain evidence="3 4">CIP 110305</strain>
    </source>
</reference>
<dbReference type="STRING" id="632955.GCA_000829675_03090"/>
<evidence type="ECO:0000313" key="4">
    <source>
        <dbReference type="Proteomes" id="UP000014568"/>
    </source>
</evidence>
<dbReference type="AlphaFoldDB" id="S3MRZ7"/>
<dbReference type="SMART" id="SM00530">
    <property type="entry name" value="HTH_XRE"/>
    <property type="match status" value="1"/>
</dbReference>
<protein>
    <recommendedName>
        <fullName evidence="2">HTH cro/C1-type domain-containing protein</fullName>
    </recommendedName>
</protein>
<dbReference type="SUPFAM" id="SSF47413">
    <property type="entry name" value="lambda repressor-like DNA-binding domains"/>
    <property type="match status" value="1"/>
</dbReference>
<dbReference type="InterPro" id="IPR010982">
    <property type="entry name" value="Lambda_DNA-bd_dom_sf"/>
</dbReference>
<dbReference type="PANTHER" id="PTHR46797">
    <property type="entry name" value="HTH-TYPE TRANSCRIPTIONAL REGULATOR"/>
    <property type="match status" value="1"/>
</dbReference>
<dbReference type="EMBL" id="ATGI01000038">
    <property type="protein sequence ID" value="EPF70387.1"/>
    <property type="molecule type" value="Genomic_DNA"/>
</dbReference>
<keyword evidence="4" id="KW-1185">Reference proteome</keyword>
<dbReference type="OrthoDB" id="9813152at2"/>
<dbReference type="PROSITE" id="PS50943">
    <property type="entry name" value="HTH_CROC1"/>
    <property type="match status" value="1"/>
</dbReference>
<evidence type="ECO:0000259" key="2">
    <source>
        <dbReference type="PROSITE" id="PS50943"/>
    </source>
</evidence>
<dbReference type="GO" id="GO:0003700">
    <property type="term" value="F:DNA-binding transcription factor activity"/>
    <property type="evidence" value="ECO:0007669"/>
    <property type="project" value="TreeGrafter"/>
</dbReference>
<dbReference type="RefSeq" id="WP_016657773.1">
    <property type="nucleotide sequence ID" value="NZ_KE340355.1"/>
</dbReference>
<dbReference type="CDD" id="cd00093">
    <property type="entry name" value="HTH_XRE"/>
    <property type="match status" value="1"/>
</dbReference>
<organism evidence="3 4">
    <name type="scientific">Acinetobacter rudis CIP 110305</name>
    <dbReference type="NCBI Taxonomy" id="421052"/>
    <lineage>
        <taxon>Bacteria</taxon>
        <taxon>Pseudomonadati</taxon>
        <taxon>Pseudomonadota</taxon>
        <taxon>Gammaproteobacteria</taxon>
        <taxon>Moraxellales</taxon>
        <taxon>Moraxellaceae</taxon>
        <taxon>Acinetobacter</taxon>
    </lineage>
</organism>
<evidence type="ECO:0000313" key="3">
    <source>
        <dbReference type="EMBL" id="EPF70387.1"/>
    </source>
</evidence>
<keyword evidence="1" id="KW-0238">DNA-binding</keyword>